<proteinExistence type="predicted"/>
<comment type="caution">
    <text evidence="1">The sequence shown here is derived from an EMBL/GenBank/DDBJ whole genome shotgun (WGS) entry which is preliminary data.</text>
</comment>
<organism evidence="1 3">
    <name type="scientific">Alistipes onderdonkii</name>
    <dbReference type="NCBI Taxonomy" id="328813"/>
    <lineage>
        <taxon>Bacteria</taxon>
        <taxon>Pseudomonadati</taxon>
        <taxon>Bacteroidota</taxon>
        <taxon>Bacteroidia</taxon>
        <taxon>Bacteroidales</taxon>
        <taxon>Rikenellaceae</taxon>
        <taxon>Alistipes</taxon>
    </lineage>
</organism>
<evidence type="ECO:0000313" key="1">
    <source>
        <dbReference type="EMBL" id="KAA2375284.1"/>
    </source>
</evidence>
<dbReference type="Proteomes" id="UP001205035">
    <property type="component" value="Unassembled WGS sequence"/>
</dbReference>
<accession>A0A5B3GNT7</accession>
<evidence type="ECO:0000313" key="2">
    <source>
        <dbReference type="EMBL" id="MCQ5082792.1"/>
    </source>
</evidence>
<gene>
    <name evidence="1" type="ORF">F2Y10_15475</name>
    <name evidence="2" type="ORF">NE651_07790</name>
</gene>
<reference evidence="1 3" key="1">
    <citation type="journal article" date="2019" name="Nat. Med.">
        <title>A library of human gut bacterial isolates paired with longitudinal multiomics data enables mechanistic microbiome research.</title>
        <authorList>
            <person name="Poyet M."/>
            <person name="Groussin M."/>
            <person name="Gibbons S.M."/>
            <person name="Avila-Pacheco J."/>
            <person name="Jiang X."/>
            <person name="Kearney S.M."/>
            <person name="Perrotta A.R."/>
            <person name="Berdy B."/>
            <person name="Zhao S."/>
            <person name="Lieberman T.D."/>
            <person name="Swanson P.K."/>
            <person name="Smith M."/>
            <person name="Roesemann S."/>
            <person name="Alexander J.E."/>
            <person name="Rich S.A."/>
            <person name="Livny J."/>
            <person name="Vlamakis H."/>
            <person name="Clish C."/>
            <person name="Bullock K."/>
            <person name="Deik A."/>
            <person name="Scott J."/>
            <person name="Pierce K.A."/>
            <person name="Xavier R.J."/>
            <person name="Alm E.J."/>
        </authorList>
    </citation>
    <scope>NUCLEOTIDE SEQUENCE [LARGE SCALE GENOMIC DNA]</scope>
    <source>
        <strain evidence="1 3">BIOML-A266</strain>
    </source>
</reference>
<evidence type="ECO:0000313" key="3">
    <source>
        <dbReference type="Proteomes" id="UP000322940"/>
    </source>
</evidence>
<dbReference type="EMBL" id="VVXH01000024">
    <property type="protein sequence ID" value="KAA2375284.1"/>
    <property type="molecule type" value="Genomic_DNA"/>
</dbReference>
<dbReference type="EMBL" id="JANGBQ010000009">
    <property type="protein sequence ID" value="MCQ5082792.1"/>
    <property type="molecule type" value="Genomic_DNA"/>
</dbReference>
<dbReference type="AlphaFoldDB" id="A0A5B3GNT7"/>
<reference evidence="2" key="2">
    <citation type="submission" date="2022-06" db="EMBL/GenBank/DDBJ databases">
        <title>Isolation of gut microbiota from human fecal samples.</title>
        <authorList>
            <person name="Pamer E.G."/>
            <person name="Barat B."/>
            <person name="Waligurski E."/>
            <person name="Medina S."/>
            <person name="Paddock L."/>
            <person name="Mostad J."/>
        </authorList>
    </citation>
    <scope>NUCLEOTIDE SEQUENCE</scope>
    <source>
        <strain evidence="2">DFI.6.22</strain>
    </source>
</reference>
<protein>
    <submittedName>
        <fullName evidence="1">Uncharacterized protein</fullName>
    </submittedName>
</protein>
<name>A0A5B3GNT7_9BACT</name>
<sequence length="71" mass="8091">MTTVHIEDSTPEGRWLLDLIKDHKSVTIEPKKQEAKHTDAWDKAIAEGAISADAFFDELNSRIDKWPESRA</sequence>
<dbReference type="RefSeq" id="WP_130065940.1">
    <property type="nucleotide sequence ID" value="NZ_DAWDON010000014.1"/>
</dbReference>
<dbReference type="Proteomes" id="UP000322940">
    <property type="component" value="Unassembled WGS sequence"/>
</dbReference>